<evidence type="ECO:0000313" key="2">
    <source>
        <dbReference type="EMBL" id="KAG5649874.1"/>
    </source>
</evidence>
<evidence type="ECO:0000313" key="3">
    <source>
        <dbReference type="Proteomes" id="UP000717328"/>
    </source>
</evidence>
<name>A0A9P7KHK6_9AGAR</name>
<gene>
    <name evidence="2" type="ORF">H0H81_001677</name>
</gene>
<dbReference type="EMBL" id="JABCKI010000657">
    <property type="protein sequence ID" value="KAG5649874.1"/>
    <property type="molecule type" value="Genomic_DNA"/>
</dbReference>
<feature type="compositionally biased region" description="Polar residues" evidence="1">
    <location>
        <begin position="259"/>
        <end position="300"/>
    </location>
</feature>
<dbReference type="OrthoDB" id="2564568at2759"/>
<proteinExistence type="predicted"/>
<reference evidence="2" key="1">
    <citation type="submission" date="2021-02" db="EMBL/GenBank/DDBJ databases">
        <authorList>
            <person name="Nieuwenhuis M."/>
            <person name="Van De Peppel L.J.J."/>
        </authorList>
    </citation>
    <scope>NUCLEOTIDE SEQUENCE</scope>
    <source>
        <strain evidence="2">D49</strain>
    </source>
</reference>
<keyword evidence="3" id="KW-1185">Reference proteome</keyword>
<reference evidence="2" key="2">
    <citation type="submission" date="2021-10" db="EMBL/GenBank/DDBJ databases">
        <title>Phylogenomics reveals ancestral predisposition of the termite-cultivated fungus Termitomyces towards a domesticated lifestyle.</title>
        <authorList>
            <person name="Auxier B."/>
            <person name="Grum-Grzhimaylo A."/>
            <person name="Cardenas M.E."/>
            <person name="Lodge J.D."/>
            <person name="Laessoe T."/>
            <person name="Pedersen O."/>
            <person name="Smith M.E."/>
            <person name="Kuyper T.W."/>
            <person name="Franco-Molano E.A."/>
            <person name="Baroni T.J."/>
            <person name="Aanen D.K."/>
        </authorList>
    </citation>
    <scope>NUCLEOTIDE SEQUENCE</scope>
    <source>
        <strain evidence="2">D49</strain>
    </source>
</reference>
<feature type="compositionally biased region" description="Polar residues" evidence="1">
    <location>
        <begin position="240"/>
        <end position="251"/>
    </location>
</feature>
<organism evidence="2 3">
    <name type="scientific">Sphagnurus paluster</name>
    <dbReference type="NCBI Taxonomy" id="117069"/>
    <lineage>
        <taxon>Eukaryota</taxon>
        <taxon>Fungi</taxon>
        <taxon>Dikarya</taxon>
        <taxon>Basidiomycota</taxon>
        <taxon>Agaricomycotina</taxon>
        <taxon>Agaricomycetes</taxon>
        <taxon>Agaricomycetidae</taxon>
        <taxon>Agaricales</taxon>
        <taxon>Tricholomatineae</taxon>
        <taxon>Lyophyllaceae</taxon>
        <taxon>Sphagnurus</taxon>
    </lineage>
</organism>
<evidence type="ECO:0000256" key="1">
    <source>
        <dbReference type="SAM" id="MobiDB-lite"/>
    </source>
</evidence>
<dbReference type="AlphaFoldDB" id="A0A9P7KHK6"/>
<feature type="region of interest" description="Disordered" evidence="1">
    <location>
        <begin position="231"/>
        <end position="302"/>
    </location>
</feature>
<dbReference type="Proteomes" id="UP000717328">
    <property type="component" value="Unassembled WGS sequence"/>
</dbReference>
<protein>
    <submittedName>
        <fullName evidence="2">Uncharacterized protein</fullName>
    </submittedName>
</protein>
<accession>A0A9P7KHK6</accession>
<comment type="caution">
    <text evidence="2">The sequence shown here is derived from an EMBL/GenBank/DDBJ whole genome shotgun (WGS) entry which is preliminary data.</text>
</comment>
<sequence length="332" mass="33824">MSVKKWLAWTEATGWELSAYRTFLLMVISSATMLGRTVERRRYQGRDEAWTGARGWGLDCFSLGLSKIGLGDWMLKVIDMLAFAVVVSGLLAAQEDSDLASASVLNLQSRSILHSLLQERQNINPLSNAPPQTCMDYTCLCTATNAGLLQDCTDCIVSISPTDTAIAEGQSILDGTYQVQSHSPPSVHLAQCSRSYAPFLLFVCAAFASGCTGVAGIPSLSLTLPSTTASGSAVGSTPANSATAPGSSVTAPGSAVTAPGSTATMPGSTVTTQASTMSIQTSAGQSTATPAEPTGSTKSNGAAGPGIGLGQVSGQGALVVAGVLAGVVFAFA</sequence>